<proteinExistence type="predicted"/>
<dbReference type="EMBL" id="JAAVLW010000009">
    <property type="protein sequence ID" value="NOJ49842.1"/>
    <property type="molecule type" value="Genomic_DNA"/>
</dbReference>
<evidence type="ECO:0000313" key="1">
    <source>
        <dbReference type="EMBL" id="NOJ49842.1"/>
    </source>
</evidence>
<name>A0A7Y4HAT9_9BRAD</name>
<accession>A0A7Y4HAT9</accession>
<dbReference type="Proteomes" id="UP000528734">
    <property type="component" value="Unassembled WGS sequence"/>
</dbReference>
<keyword evidence="2" id="KW-1185">Reference proteome</keyword>
<dbReference type="AlphaFoldDB" id="A0A7Y4HAT9"/>
<protein>
    <submittedName>
        <fullName evidence="1">Uncharacterized protein</fullName>
    </submittedName>
</protein>
<reference evidence="1 2" key="1">
    <citation type="submission" date="2020-03" db="EMBL/GenBank/DDBJ databases">
        <title>Bradyrhizobium diversity isolated from nodules of Muelleranthus trifoliolatus.</title>
        <authorList>
            <person name="Klepa M."/>
            <person name="Helene L."/>
            <person name="Hungria M."/>
        </authorList>
    </citation>
    <scope>NUCLEOTIDE SEQUENCE [LARGE SCALE GENOMIC DNA]</scope>
    <source>
        <strain evidence="1 2">WSM 1744</strain>
    </source>
</reference>
<organism evidence="1 2">
    <name type="scientific">Bradyrhizobium archetypum</name>
    <dbReference type="NCBI Taxonomy" id="2721160"/>
    <lineage>
        <taxon>Bacteria</taxon>
        <taxon>Pseudomonadati</taxon>
        <taxon>Pseudomonadota</taxon>
        <taxon>Alphaproteobacteria</taxon>
        <taxon>Hyphomicrobiales</taxon>
        <taxon>Nitrobacteraceae</taxon>
        <taxon>Bradyrhizobium</taxon>
    </lineage>
</organism>
<comment type="caution">
    <text evidence="1">The sequence shown here is derived from an EMBL/GenBank/DDBJ whole genome shotgun (WGS) entry which is preliminary data.</text>
</comment>
<dbReference type="RefSeq" id="WP_171712912.1">
    <property type="nucleotide sequence ID" value="NZ_JAAVLW010000009.1"/>
</dbReference>
<sequence>MSKQLSSMAVTAFIGAVLLLLLGIPKAEAKQQCSAAMPSNPNGKWWSYRLIDGRKCWYEGKPGLSKALLEWPEAASAQPSRKNIVNAVAEKRRNPLEAQAWAPKDAVQAWVPEEAVQARASNYIPDTFDALWSARIWLLDR</sequence>
<evidence type="ECO:0000313" key="2">
    <source>
        <dbReference type="Proteomes" id="UP000528734"/>
    </source>
</evidence>
<gene>
    <name evidence="1" type="ORF">HCN50_26945</name>
</gene>